<evidence type="ECO:0000256" key="5">
    <source>
        <dbReference type="SAM" id="Phobius"/>
    </source>
</evidence>
<keyword evidence="5" id="KW-0472">Membrane</keyword>
<keyword evidence="3 4" id="KW-0408">Iron</keyword>
<dbReference type="Gene3D" id="1.10.760.10">
    <property type="entry name" value="Cytochrome c-like domain"/>
    <property type="match status" value="1"/>
</dbReference>
<name>A0ABU8JEQ9_9GAMM</name>
<dbReference type="NCBIfam" id="TIGR00781">
    <property type="entry name" value="ccoO"/>
    <property type="match status" value="1"/>
</dbReference>
<evidence type="ECO:0000256" key="2">
    <source>
        <dbReference type="ARBA" id="ARBA00022723"/>
    </source>
</evidence>
<accession>A0ABU8JEQ9</accession>
<evidence type="ECO:0000256" key="1">
    <source>
        <dbReference type="ARBA" id="ARBA00022617"/>
    </source>
</evidence>
<dbReference type="InterPro" id="IPR009056">
    <property type="entry name" value="Cyt_c-like_dom"/>
</dbReference>
<evidence type="ECO:0000313" key="7">
    <source>
        <dbReference type="EMBL" id="MEI7037487.1"/>
    </source>
</evidence>
<reference evidence="7 8" key="1">
    <citation type="journal article" date="2014" name="Int. J. Syst. Evol. Microbiol.">
        <title>Fulvimonas yonginensis sp. nov., isolated from greenhouse soil, and emended description of the genus Fulvimonas.</title>
        <authorList>
            <person name="Ahn J.H."/>
            <person name="Kim S.J."/>
            <person name="Weon H.Y."/>
            <person name="Hong S.B."/>
            <person name="Seok S.J."/>
            <person name="Kwon S.W."/>
        </authorList>
    </citation>
    <scope>NUCLEOTIDE SEQUENCE [LARGE SCALE GENOMIC DNA]</scope>
    <source>
        <strain evidence="7 8">KACC 16952</strain>
    </source>
</reference>
<dbReference type="InterPro" id="IPR003468">
    <property type="entry name" value="Cyt_c_oxidase_monohaem-su/FixO"/>
</dbReference>
<keyword evidence="1 4" id="KW-0349">Heme</keyword>
<dbReference type="EMBL" id="JBBBNY010000009">
    <property type="protein sequence ID" value="MEI7037487.1"/>
    <property type="molecule type" value="Genomic_DNA"/>
</dbReference>
<dbReference type="Pfam" id="PF02433">
    <property type="entry name" value="FixO"/>
    <property type="match status" value="1"/>
</dbReference>
<dbReference type="SUPFAM" id="SSF46626">
    <property type="entry name" value="Cytochrome c"/>
    <property type="match status" value="1"/>
</dbReference>
<feature type="transmembrane region" description="Helical" evidence="5">
    <location>
        <begin position="12"/>
        <end position="30"/>
    </location>
</feature>
<dbReference type="NCBIfam" id="NF011055">
    <property type="entry name" value="PRK14487.1"/>
    <property type="match status" value="1"/>
</dbReference>
<comment type="caution">
    <text evidence="7">The sequence shown here is derived from an EMBL/GenBank/DDBJ whole genome shotgun (WGS) entry which is preliminary data.</text>
</comment>
<dbReference type="PROSITE" id="PS51007">
    <property type="entry name" value="CYTC"/>
    <property type="match status" value="1"/>
</dbReference>
<keyword evidence="8" id="KW-1185">Reference proteome</keyword>
<proteinExistence type="predicted"/>
<feature type="domain" description="Cytochrome c" evidence="6">
    <location>
        <begin position="53"/>
        <end position="198"/>
    </location>
</feature>
<keyword evidence="5" id="KW-0812">Transmembrane</keyword>
<organism evidence="7 8">
    <name type="scientific">Fulvimonas yonginensis</name>
    <dbReference type="NCBI Taxonomy" id="1495200"/>
    <lineage>
        <taxon>Bacteria</taxon>
        <taxon>Pseudomonadati</taxon>
        <taxon>Pseudomonadota</taxon>
        <taxon>Gammaproteobacteria</taxon>
        <taxon>Lysobacterales</taxon>
        <taxon>Rhodanobacteraceae</taxon>
        <taxon>Fulvimonas</taxon>
    </lineage>
</organism>
<dbReference type="Proteomes" id="UP001381174">
    <property type="component" value="Unassembled WGS sequence"/>
</dbReference>
<dbReference type="InterPro" id="IPR036909">
    <property type="entry name" value="Cyt_c-like_dom_sf"/>
</dbReference>
<gene>
    <name evidence="7" type="primary">ccoO</name>
    <name evidence="7" type="ORF">WAT24_12020</name>
</gene>
<evidence type="ECO:0000256" key="3">
    <source>
        <dbReference type="ARBA" id="ARBA00023004"/>
    </source>
</evidence>
<evidence type="ECO:0000313" key="8">
    <source>
        <dbReference type="Proteomes" id="UP001381174"/>
    </source>
</evidence>
<protein>
    <submittedName>
        <fullName evidence="7">Cytochrome-c oxidase, cbb3-type subunit II</fullName>
    </submittedName>
</protein>
<dbReference type="Gene3D" id="6.10.250.2250">
    <property type="match status" value="1"/>
</dbReference>
<keyword evidence="5" id="KW-1133">Transmembrane helix</keyword>
<dbReference type="RefSeq" id="WP_336808121.1">
    <property type="nucleotide sequence ID" value="NZ_JBBBNY010000009.1"/>
</dbReference>
<evidence type="ECO:0000256" key="4">
    <source>
        <dbReference type="PROSITE-ProRule" id="PRU00433"/>
    </source>
</evidence>
<evidence type="ECO:0000259" key="6">
    <source>
        <dbReference type="PROSITE" id="PS51007"/>
    </source>
</evidence>
<sequence length="217" mass="24023">MAYKHFEAIEKHAGLLGMLIAIMVSIGGLAEITPLFMEAHAVKAPLGVRPYDPLRLAGKDIYVREGCYLCHSQMIRALRAETQRYGHFSTAEESVYDRPFQWGSKRTGPDLARVGGKYSDQWQRLHLENPRQVVPQSNMPAYPWLERATLDIGDIQARMRTLRKLGDPYTDTDIAGARQALAGKTEMDALIAYLQGLGIRNEPVGQVPVPAGHGGAP</sequence>
<keyword evidence="2 4" id="KW-0479">Metal-binding</keyword>